<organism evidence="1 2">
    <name type="scientific">Dryococelus australis</name>
    <dbReference type="NCBI Taxonomy" id="614101"/>
    <lineage>
        <taxon>Eukaryota</taxon>
        <taxon>Metazoa</taxon>
        <taxon>Ecdysozoa</taxon>
        <taxon>Arthropoda</taxon>
        <taxon>Hexapoda</taxon>
        <taxon>Insecta</taxon>
        <taxon>Pterygota</taxon>
        <taxon>Neoptera</taxon>
        <taxon>Polyneoptera</taxon>
        <taxon>Phasmatodea</taxon>
        <taxon>Verophasmatodea</taxon>
        <taxon>Anareolatae</taxon>
        <taxon>Phasmatidae</taxon>
        <taxon>Eurycanthinae</taxon>
        <taxon>Dryococelus</taxon>
    </lineage>
</organism>
<reference evidence="1 2" key="1">
    <citation type="submission" date="2023-02" db="EMBL/GenBank/DDBJ databases">
        <title>LHISI_Scaffold_Assembly.</title>
        <authorList>
            <person name="Stuart O.P."/>
            <person name="Cleave R."/>
            <person name="Magrath M.J.L."/>
            <person name="Mikheyev A.S."/>
        </authorList>
    </citation>
    <scope>NUCLEOTIDE SEQUENCE [LARGE SCALE GENOMIC DNA]</scope>
    <source>
        <strain evidence="1">Daus_M_001</strain>
        <tissue evidence="1">Leg muscle</tissue>
    </source>
</reference>
<proteinExistence type="predicted"/>
<dbReference type="Proteomes" id="UP001159363">
    <property type="component" value="Chromosome 6"/>
</dbReference>
<protein>
    <submittedName>
        <fullName evidence="1">Uncharacterized protein</fullName>
    </submittedName>
</protein>
<sequence>MSVTHATNAIVPPVSLTLRCTIAHSPQTSLSLDSFVVVQRSAGSSLHSYSLVRPIHEVLCTTSLAERSQGNNQNILSKITPEIQSSDGQERTSADKLIWHVWGGSPLQISMHFSRYQSALGTVFRPLQQDGAGEAMQSSNTALFQSLEHVNSCREAISKHSPAYLRLWCTQSRASGTRVVGALVPRRKLAARRRRRPDPQLFTLVSSAGRGKKISAGYDLATESYSEGTTLVFTAISNICVWPDVFHCNSVCRPLVLKTRLDMPKRQAINAHFCEIAEINFTSSFLDSWKIIVFTLLAVVRSVYQLGLHAELKTPVYLKLFSAFEAERRRSVKGDTATRIKSPIVSKRKALNWRAVFSSCCVYLWDFQRLVIISFGYIEEGKKRRDVLTRMNFKILAWLRLDAHVQGPSVDGSRTVPASTDGPRPWRTGNLESLADTAVMWRFSPGTSVLLSRRHSTTAPASISSLISTIIQTQHGGVVVTRCNSIREFSEIAPSECQDGFLLQVTNVSFLDTNYLAIDSVSKVNSWRAEHFFLGKDSSPNKRQSLIHHWDGLERPRSRSEGAIRATVTRTLSASLLQRARRAVFPS</sequence>
<evidence type="ECO:0000313" key="1">
    <source>
        <dbReference type="EMBL" id="KAJ8879006.1"/>
    </source>
</evidence>
<dbReference type="EMBL" id="JARBHB010000007">
    <property type="protein sequence ID" value="KAJ8879006.1"/>
    <property type="molecule type" value="Genomic_DNA"/>
</dbReference>
<keyword evidence="2" id="KW-1185">Reference proteome</keyword>
<gene>
    <name evidence="1" type="ORF">PR048_019612</name>
</gene>
<accession>A0ABQ9H488</accession>
<name>A0ABQ9H488_9NEOP</name>
<comment type="caution">
    <text evidence="1">The sequence shown here is derived from an EMBL/GenBank/DDBJ whole genome shotgun (WGS) entry which is preliminary data.</text>
</comment>
<evidence type="ECO:0000313" key="2">
    <source>
        <dbReference type="Proteomes" id="UP001159363"/>
    </source>
</evidence>